<protein>
    <submittedName>
        <fullName evidence="2">Uncharacterized protein</fullName>
    </submittedName>
</protein>
<proteinExistence type="predicted"/>
<organism evidence="2 3">
    <name type="scientific">Petrolisthes manimaculis</name>
    <dbReference type="NCBI Taxonomy" id="1843537"/>
    <lineage>
        <taxon>Eukaryota</taxon>
        <taxon>Metazoa</taxon>
        <taxon>Ecdysozoa</taxon>
        <taxon>Arthropoda</taxon>
        <taxon>Crustacea</taxon>
        <taxon>Multicrustacea</taxon>
        <taxon>Malacostraca</taxon>
        <taxon>Eumalacostraca</taxon>
        <taxon>Eucarida</taxon>
        <taxon>Decapoda</taxon>
        <taxon>Pleocyemata</taxon>
        <taxon>Anomura</taxon>
        <taxon>Galatheoidea</taxon>
        <taxon>Porcellanidae</taxon>
        <taxon>Petrolisthes</taxon>
    </lineage>
</organism>
<gene>
    <name evidence="2" type="ORF">Pmani_031263</name>
</gene>
<evidence type="ECO:0000256" key="1">
    <source>
        <dbReference type="SAM" id="MobiDB-lite"/>
    </source>
</evidence>
<evidence type="ECO:0000313" key="3">
    <source>
        <dbReference type="Proteomes" id="UP001292094"/>
    </source>
</evidence>
<sequence>MAGPLLSAALIVVVVVVGVFCPTHILASSSYQSLSHHHTHTSHQPHNLHSKSSALDVFPEMKFHDGRKDHKKHHGRVNTSFSYSVAPQPVQDTPEVAMARRQFLHIYNSIRDAITAAQHRHNATTSSHHHSNHHHRDREHKQSKPRQLYDHEHQVHRNREHEHDDPRLLYDHDYYHRQLVDSSSTTSRPLFLPHPAVATMHNNSIFPNPKLEPEYFLPSIPLDPLLVQRLDPPLPQDAHIQQIRPLEFNNTRGTCYEIVLLEPQLKVNVNPNQLTTSLESSDEDSGNEATPTPTPQSNVAIQKTEIKIAFKNFIADDEAKVAVLYGVGGNFCAGYDLKGLAHNPPTFLTQYGRGPIVGSNAVRE</sequence>
<dbReference type="InterPro" id="IPR029045">
    <property type="entry name" value="ClpP/crotonase-like_dom_sf"/>
</dbReference>
<feature type="compositionally biased region" description="Polar residues" evidence="1">
    <location>
        <begin position="287"/>
        <end position="298"/>
    </location>
</feature>
<reference evidence="2" key="1">
    <citation type="submission" date="2023-11" db="EMBL/GenBank/DDBJ databases">
        <title>Genome assemblies of two species of porcelain crab, Petrolisthes cinctipes and Petrolisthes manimaculis (Anomura: Porcellanidae).</title>
        <authorList>
            <person name="Angst P."/>
        </authorList>
    </citation>
    <scope>NUCLEOTIDE SEQUENCE</scope>
    <source>
        <strain evidence="2">PB745_02</strain>
        <tissue evidence="2">Gill</tissue>
    </source>
</reference>
<keyword evidence="3" id="KW-1185">Reference proteome</keyword>
<dbReference type="Proteomes" id="UP001292094">
    <property type="component" value="Unassembled WGS sequence"/>
</dbReference>
<feature type="compositionally biased region" description="Basic residues" evidence="1">
    <location>
        <begin position="118"/>
        <end position="138"/>
    </location>
</feature>
<name>A0AAE1NVI9_9EUCA</name>
<accession>A0AAE1NVI9</accession>
<evidence type="ECO:0000313" key="2">
    <source>
        <dbReference type="EMBL" id="KAK4296234.1"/>
    </source>
</evidence>
<feature type="region of interest" description="Disordered" evidence="1">
    <location>
        <begin position="118"/>
        <end position="146"/>
    </location>
</feature>
<dbReference type="SUPFAM" id="SSF52096">
    <property type="entry name" value="ClpP/crotonase"/>
    <property type="match status" value="1"/>
</dbReference>
<dbReference type="Gene3D" id="3.90.226.10">
    <property type="entry name" value="2-enoyl-CoA Hydratase, Chain A, domain 1"/>
    <property type="match status" value="1"/>
</dbReference>
<feature type="region of interest" description="Disordered" evidence="1">
    <location>
        <begin position="275"/>
        <end position="298"/>
    </location>
</feature>
<dbReference type="EMBL" id="JAWZYT010003904">
    <property type="protein sequence ID" value="KAK4296234.1"/>
    <property type="molecule type" value="Genomic_DNA"/>
</dbReference>
<dbReference type="AlphaFoldDB" id="A0AAE1NVI9"/>
<comment type="caution">
    <text evidence="2">The sequence shown here is derived from an EMBL/GenBank/DDBJ whole genome shotgun (WGS) entry which is preliminary data.</text>
</comment>